<evidence type="ECO:0000313" key="5">
    <source>
        <dbReference type="EMBL" id="VAW13693.1"/>
    </source>
</evidence>
<dbReference type="SMART" id="SM00342">
    <property type="entry name" value="HTH_ARAC"/>
    <property type="match status" value="1"/>
</dbReference>
<dbReference type="PROSITE" id="PS01124">
    <property type="entry name" value="HTH_ARAC_FAMILY_2"/>
    <property type="match status" value="1"/>
</dbReference>
<dbReference type="GO" id="GO:0003700">
    <property type="term" value="F:DNA-binding transcription factor activity"/>
    <property type="evidence" value="ECO:0007669"/>
    <property type="project" value="InterPro"/>
</dbReference>
<dbReference type="PANTHER" id="PTHR43280">
    <property type="entry name" value="ARAC-FAMILY TRANSCRIPTIONAL REGULATOR"/>
    <property type="match status" value="1"/>
</dbReference>
<dbReference type="SUPFAM" id="SSF51215">
    <property type="entry name" value="Regulatory protein AraC"/>
    <property type="match status" value="1"/>
</dbReference>
<proteinExistence type="predicted"/>
<feature type="domain" description="HTH araC/xylS-type" evidence="4">
    <location>
        <begin position="183"/>
        <end position="281"/>
    </location>
</feature>
<keyword evidence="1" id="KW-0805">Transcription regulation</keyword>
<dbReference type="GO" id="GO:0043565">
    <property type="term" value="F:sequence-specific DNA binding"/>
    <property type="evidence" value="ECO:0007669"/>
    <property type="project" value="InterPro"/>
</dbReference>
<dbReference type="InterPro" id="IPR037923">
    <property type="entry name" value="HTH-like"/>
</dbReference>
<accession>A0A3B0TC71</accession>
<organism evidence="5">
    <name type="scientific">hydrothermal vent metagenome</name>
    <dbReference type="NCBI Taxonomy" id="652676"/>
    <lineage>
        <taxon>unclassified sequences</taxon>
        <taxon>metagenomes</taxon>
        <taxon>ecological metagenomes</taxon>
    </lineage>
</organism>
<protein>
    <recommendedName>
        <fullName evidence="4">HTH araC/xylS-type domain-containing protein</fullName>
    </recommendedName>
</protein>
<dbReference type="EMBL" id="UOEP01000026">
    <property type="protein sequence ID" value="VAW13693.1"/>
    <property type="molecule type" value="Genomic_DNA"/>
</dbReference>
<dbReference type="PANTHER" id="PTHR43280:SF27">
    <property type="entry name" value="TRANSCRIPTIONAL REGULATOR MTLR"/>
    <property type="match status" value="1"/>
</dbReference>
<evidence type="ECO:0000256" key="2">
    <source>
        <dbReference type="ARBA" id="ARBA00023125"/>
    </source>
</evidence>
<dbReference type="SUPFAM" id="SSF46689">
    <property type="entry name" value="Homeodomain-like"/>
    <property type="match status" value="2"/>
</dbReference>
<dbReference type="Pfam" id="PF12833">
    <property type="entry name" value="HTH_18"/>
    <property type="match status" value="1"/>
</dbReference>
<dbReference type="InterPro" id="IPR018062">
    <property type="entry name" value="HTH_AraC-typ_CS"/>
</dbReference>
<sequence length="283" mass="32454">MEFVFEKIFVPHKHSFIIRSLILGREPARIHSHKNFELNLITSGSGKRIVGNHISSFESGDLVLMGPDLPHGWEILHPGNDKPASCIVIHFYENLISSDFFNIPELEKVRQLLKQAENGIFFQGKLAEKAIKTLKKLVGVKGLESYIGLLKVFNLLLNNEEREYLSQTSFSSVSFAEGQERINKVYEYVFQNIQEGVSLQGAAELLNMAPGSFCRYFKKKTRLTFMQYVKNVRIGLAAKMLVETDKQITQICYDSGYNNPANFNHYFKSIMKKPPSEYRKSFR</sequence>
<dbReference type="InterPro" id="IPR009057">
    <property type="entry name" value="Homeodomain-like_sf"/>
</dbReference>
<dbReference type="Gene3D" id="1.10.10.60">
    <property type="entry name" value="Homeodomain-like"/>
    <property type="match status" value="2"/>
</dbReference>
<evidence type="ECO:0000256" key="3">
    <source>
        <dbReference type="ARBA" id="ARBA00023163"/>
    </source>
</evidence>
<dbReference type="InterPro" id="IPR014710">
    <property type="entry name" value="RmlC-like_jellyroll"/>
</dbReference>
<evidence type="ECO:0000259" key="4">
    <source>
        <dbReference type="PROSITE" id="PS01124"/>
    </source>
</evidence>
<dbReference type="InterPro" id="IPR018060">
    <property type="entry name" value="HTH_AraC"/>
</dbReference>
<name>A0A3B0TC71_9ZZZZ</name>
<dbReference type="Gene3D" id="2.60.120.10">
    <property type="entry name" value="Jelly Rolls"/>
    <property type="match status" value="1"/>
</dbReference>
<keyword evidence="3" id="KW-0804">Transcription</keyword>
<evidence type="ECO:0000256" key="1">
    <source>
        <dbReference type="ARBA" id="ARBA00023015"/>
    </source>
</evidence>
<keyword evidence="2" id="KW-0238">DNA-binding</keyword>
<reference evidence="5" key="1">
    <citation type="submission" date="2018-06" db="EMBL/GenBank/DDBJ databases">
        <authorList>
            <person name="Zhirakovskaya E."/>
        </authorList>
    </citation>
    <scope>NUCLEOTIDE SEQUENCE</scope>
</reference>
<dbReference type="PROSITE" id="PS00041">
    <property type="entry name" value="HTH_ARAC_FAMILY_1"/>
    <property type="match status" value="1"/>
</dbReference>
<dbReference type="AlphaFoldDB" id="A0A3B0TC71"/>
<gene>
    <name evidence="5" type="ORF">MNBD_BACTEROID01-563</name>
</gene>